<reference evidence="4 5" key="1">
    <citation type="journal article" date="2016" name="Genome Announc.">
        <title>Whole-Genome Sequence of Rummeliibacillus stabekisii Strain PP9 Isolated from Antarctic Soil.</title>
        <authorList>
            <person name="da Mota F.F."/>
            <person name="Vollu R.E."/>
            <person name="Jurelevicius D."/>
            <person name="Seldin L."/>
        </authorList>
    </citation>
    <scope>NUCLEOTIDE SEQUENCE [LARGE SCALE GENOMIC DNA]</scope>
    <source>
        <strain evidence="4 5">PP9</strain>
    </source>
</reference>
<evidence type="ECO:0000313" key="5">
    <source>
        <dbReference type="Proteomes" id="UP000076021"/>
    </source>
</evidence>
<dbReference type="NCBIfam" id="TIGR00229">
    <property type="entry name" value="sensory_box"/>
    <property type="match status" value="1"/>
</dbReference>
<dbReference type="InterPro" id="IPR000160">
    <property type="entry name" value="GGDEF_dom"/>
</dbReference>
<dbReference type="KEGG" id="rst:ATY39_11375"/>
<keyword evidence="1" id="KW-0812">Transmembrane</keyword>
<keyword evidence="1" id="KW-1133">Transmembrane helix</keyword>
<dbReference type="STRING" id="241244.ATY39_11375"/>
<dbReference type="PANTHER" id="PTHR44757">
    <property type="entry name" value="DIGUANYLATE CYCLASE DGCP"/>
    <property type="match status" value="1"/>
</dbReference>
<dbReference type="Gene3D" id="3.30.450.20">
    <property type="entry name" value="PAS domain"/>
    <property type="match status" value="1"/>
</dbReference>
<feature type="domain" description="PAS" evidence="2">
    <location>
        <begin position="35"/>
        <end position="110"/>
    </location>
</feature>
<dbReference type="InterPro" id="IPR000014">
    <property type="entry name" value="PAS"/>
</dbReference>
<reference evidence="5" key="2">
    <citation type="submission" date="2016-03" db="EMBL/GenBank/DDBJ databases">
        <authorList>
            <person name="Ploux O."/>
        </authorList>
    </citation>
    <scope>NUCLEOTIDE SEQUENCE [LARGE SCALE GENOMIC DNA]</scope>
    <source>
        <strain evidence="5">PP9</strain>
    </source>
</reference>
<dbReference type="AlphaFoldDB" id="A0A143HDZ5"/>
<dbReference type="InterPro" id="IPR052155">
    <property type="entry name" value="Biofilm_reg_signaling"/>
</dbReference>
<dbReference type="InterPro" id="IPR013655">
    <property type="entry name" value="PAS_fold_3"/>
</dbReference>
<dbReference type="SUPFAM" id="SSF55073">
    <property type="entry name" value="Nucleotide cyclase"/>
    <property type="match status" value="1"/>
</dbReference>
<dbReference type="Proteomes" id="UP000076021">
    <property type="component" value="Chromosome"/>
</dbReference>
<organism evidence="4 5">
    <name type="scientific">Rummeliibacillus stabekisii</name>
    <dbReference type="NCBI Taxonomy" id="241244"/>
    <lineage>
        <taxon>Bacteria</taxon>
        <taxon>Bacillati</taxon>
        <taxon>Bacillota</taxon>
        <taxon>Bacilli</taxon>
        <taxon>Bacillales</taxon>
        <taxon>Caryophanaceae</taxon>
        <taxon>Rummeliibacillus</taxon>
    </lineage>
</organism>
<dbReference type="InterPro" id="IPR043128">
    <property type="entry name" value="Rev_trsase/Diguanyl_cyclase"/>
</dbReference>
<keyword evidence="1" id="KW-0472">Membrane</keyword>
<dbReference type="SMART" id="SM00267">
    <property type="entry name" value="GGDEF"/>
    <property type="match status" value="1"/>
</dbReference>
<evidence type="ECO:0000259" key="2">
    <source>
        <dbReference type="PROSITE" id="PS50112"/>
    </source>
</evidence>
<evidence type="ECO:0000259" key="3">
    <source>
        <dbReference type="PROSITE" id="PS50887"/>
    </source>
</evidence>
<sequence length="322" mass="37234">MIGWFSFFSGLLGGGIISLIVLGNKMLKWKGTYNEKKKISQLVETSKDIIYCYQVKPEKKFQYLSPSIKTILGTNPMQEAYSNPNWLFDIIHPDDYNLLQNKINGKMDYSKPIIQRWKNSKGKYIWLEENATPILENGEFIGVQGIVRNIDEKIKLQHELEYQIAHDPLTKIYNRAYFQKQMKKYNEQKNVSVAILLCDLDGLKYMNDYFGHEQGDSFIIASAKLLNYYSTSEIIVARIGGDEFAIIMANATMESAQNLYNDLHKDIVQYNENNVSVKISMSIGLSFAEDSYGQMEHLLGLADQHMYKNKKQKKRKRLLVEC</sequence>
<dbReference type="CDD" id="cd01949">
    <property type="entry name" value="GGDEF"/>
    <property type="match status" value="1"/>
</dbReference>
<dbReference type="NCBIfam" id="TIGR00254">
    <property type="entry name" value="GGDEF"/>
    <property type="match status" value="1"/>
</dbReference>
<dbReference type="InterPro" id="IPR029787">
    <property type="entry name" value="Nucleotide_cyclase"/>
</dbReference>
<evidence type="ECO:0008006" key="6">
    <source>
        <dbReference type="Google" id="ProtNLM"/>
    </source>
</evidence>
<dbReference type="SMART" id="SM00086">
    <property type="entry name" value="PAC"/>
    <property type="match status" value="1"/>
</dbReference>
<dbReference type="PROSITE" id="PS50887">
    <property type="entry name" value="GGDEF"/>
    <property type="match status" value="1"/>
</dbReference>
<keyword evidence="5" id="KW-1185">Reference proteome</keyword>
<evidence type="ECO:0000256" key="1">
    <source>
        <dbReference type="SAM" id="Phobius"/>
    </source>
</evidence>
<evidence type="ECO:0000313" key="4">
    <source>
        <dbReference type="EMBL" id="AMW99967.1"/>
    </source>
</evidence>
<feature type="domain" description="GGDEF" evidence="3">
    <location>
        <begin position="191"/>
        <end position="322"/>
    </location>
</feature>
<proteinExistence type="predicted"/>
<dbReference type="PANTHER" id="PTHR44757:SF2">
    <property type="entry name" value="BIOFILM ARCHITECTURE MAINTENANCE PROTEIN MBAA"/>
    <property type="match status" value="1"/>
</dbReference>
<dbReference type="InterPro" id="IPR035965">
    <property type="entry name" value="PAS-like_dom_sf"/>
</dbReference>
<feature type="transmembrane region" description="Helical" evidence="1">
    <location>
        <begin position="6"/>
        <end position="27"/>
    </location>
</feature>
<accession>A0A143HDZ5</accession>
<dbReference type="Gene3D" id="3.30.70.270">
    <property type="match status" value="1"/>
</dbReference>
<gene>
    <name evidence="4" type="ORF">ATY39_11375</name>
</gene>
<dbReference type="SUPFAM" id="SSF55785">
    <property type="entry name" value="PYP-like sensor domain (PAS domain)"/>
    <property type="match status" value="1"/>
</dbReference>
<protein>
    <recommendedName>
        <fullName evidence="6">Diguanylate cyclase</fullName>
    </recommendedName>
</protein>
<name>A0A143HDZ5_9BACL</name>
<dbReference type="CDD" id="cd00130">
    <property type="entry name" value="PAS"/>
    <property type="match status" value="1"/>
</dbReference>
<dbReference type="Pfam" id="PF08447">
    <property type="entry name" value="PAS_3"/>
    <property type="match status" value="1"/>
</dbReference>
<dbReference type="Pfam" id="PF00990">
    <property type="entry name" value="GGDEF"/>
    <property type="match status" value="1"/>
</dbReference>
<dbReference type="InterPro" id="IPR001610">
    <property type="entry name" value="PAC"/>
</dbReference>
<dbReference type="PROSITE" id="PS50112">
    <property type="entry name" value="PAS"/>
    <property type="match status" value="1"/>
</dbReference>
<dbReference type="EMBL" id="CP014806">
    <property type="protein sequence ID" value="AMW99967.1"/>
    <property type="molecule type" value="Genomic_DNA"/>
</dbReference>